<reference evidence="1" key="1">
    <citation type="journal article" date="2014" name="Front. Microbiol.">
        <title>High frequency of phylogenetically diverse reductive dehalogenase-homologous genes in deep subseafloor sedimentary metagenomes.</title>
        <authorList>
            <person name="Kawai M."/>
            <person name="Futagami T."/>
            <person name="Toyoda A."/>
            <person name="Takaki Y."/>
            <person name="Nishi S."/>
            <person name="Hori S."/>
            <person name="Arai W."/>
            <person name="Tsubouchi T."/>
            <person name="Morono Y."/>
            <person name="Uchiyama I."/>
            <person name="Ito T."/>
            <person name="Fujiyama A."/>
            <person name="Inagaki F."/>
            <person name="Takami H."/>
        </authorList>
    </citation>
    <scope>NUCLEOTIDE SEQUENCE</scope>
    <source>
        <strain evidence="1">Expedition CK06-06</strain>
    </source>
</reference>
<organism evidence="1">
    <name type="scientific">marine sediment metagenome</name>
    <dbReference type="NCBI Taxonomy" id="412755"/>
    <lineage>
        <taxon>unclassified sequences</taxon>
        <taxon>metagenomes</taxon>
        <taxon>ecological metagenomes</taxon>
    </lineage>
</organism>
<protein>
    <recommendedName>
        <fullName evidence="2">Amidohydrolase-related domain-containing protein</fullName>
    </recommendedName>
</protein>
<sequence length="255" mass="29327">MLIEAASYSLPVIFDTRGRGSILNIAELIKSTRSELAQKYPDLLPHFKVIIAHFAQGNIGDHEVYNALVQPNTYGDLSMLHGEGAGNFFKDFRNWFKSQNKIRVDNRDWSEYLLYASDYPYFGDVHAQKLLKYIINKQFFDSGGTLNDVRNIMGLNQIKILPEYNLPQVRKDGPALPSTIITNALNENINSYDIAIKTLVKLITENKVDIKSFCIQFKETWKEFNEDVLLYTLKRATKEEIPMILTKLVKDRITL</sequence>
<dbReference type="AlphaFoldDB" id="X1AJQ1"/>
<gene>
    <name evidence="1" type="ORF">S01H4_24035</name>
</gene>
<dbReference type="SUPFAM" id="SSF51556">
    <property type="entry name" value="Metallo-dependent hydrolases"/>
    <property type="match status" value="1"/>
</dbReference>
<accession>X1AJQ1</accession>
<evidence type="ECO:0000313" key="1">
    <source>
        <dbReference type="EMBL" id="GAG82494.1"/>
    </source>
</evidence>
<proteinExistence type="predicted"/>
<dbReference type="EMBL" id="BART01011238">
    <property type="protein sequence ID" value="GAG82494.1"/>
    <property type="molecule type" value="Genomic_DNA"/>
</dbReference>
<dbReference type="InterPro" id="IPR032466">
    <property type="entry name" value="Metal_Hydrolase"/>
</dbReference>
<name>X1AJQ1_9ZZZZ</name>
<comment type="caution">
    <text evidence="1">The sequence shown here is derived from an EMBL/GenBank/DDBJ whole genome shotgun (WGS) entry which is preliminary data.</text>
</comment>
<dbReference type="Gene3D" id="3.20.20.140">
    <property type="entry name" value="Metal-dependent hydrolases"/>
    <property type="match status" value="1"/>
</dbReference>
<feature type="non-terminal residue" evidence="1">
    <location>
        <position position="255"/>
    </location>
</feature>
<evidence type="ECO:0008006" key="2">
    <source>
        <dbReference type="Google" id="ProtNLM"/>
    </source>
</evidence>